<keyword evidence="2" id="KW-1185">Reference proteome</keyword>
<sequence length="161" mass="16283">MAGRDGHHGPRLAGLHQSAAGADQYRGIGQRHHPGDVGGGQFSHGMAYQVVRADPGLDQQGVQGHAEGEQCGLGVGGVVEQLGGGGVGVGEHHLGQRDLQVSVEGRAHLVEGFSKDPVVGVEPGGHARVLGALAGKHEHRLGGLMGLVVVVGHPGMRLVGG</sequence>
<evidence type="ECO:0000313" key="2">
    <source>
        <dbReference type="Proteomes" id="UP000554965"/>
    </source>
</evidence>
<organism evidence="1 2">
    <name type="scientific">Mycobacterium simulans</name>
    <dbReference type="NCBI Taxonomy" id="627089"/>
    <lineage>
        <taxon>Bacteria</taxon>
        <taxon>Bacillati</taxon>
        <taxon>Actinomycetota</taxon>
        <taxon>Actinomycetes</taxon>
        <taxon>Mycobacteriales</taxon>
        <taxon>Mycobacteriaceae</taxon>
        <taxon>Mycobacterium</taxon>
    </lineage>
</organism>
<reference evidence="1 2" key="1">
    <citation type="submission" date="2017-10" db="EMBL/GenBank/DDBJ databases">
        <authorList>
            <consortium name="Urmite Genomes"/>
        </authorList>
    </citation>
    <scope>NUCLEOTIDE SEQUENCE [LARGE SCALE GENOMIC DNA]</scope>
    <source>
        <strain evidence="1 2">FB-527</strain>
    </source>
</reference>
<dbReference type="EMBL" id="OCTY01000048">
    <property type="protein sequence ID" value="SOK27524.1"/>
    <property type="molecule type" value="Genomic_DNA"/>
</dbReference>
<name>A0A7Z7IR18_9MYCO</name>
<accession>A0A7Z7IR18</accession>
<dbReference type="AlphaFoldDB" id="A0A7Z7IR18"/>
<evidence type="ECO:0000313" key="1">
    <source>
        <dbReference type="EMBL" id="SOK27524.1"/>
    </source>
</evidence>
<comment type="caution">
    <text evidence="1">The sequence shown here is derived from an EMBL/GenBank/DDBJ whole genome shotgun (WGS) entry which is preliminary data.</text>
</comment>
<dbReference type="AntiFam" id="ANF00171">
    <property type="entry name" value="Shadow ORF (opposite pikAII)"/>
</dbReference>
<gene>
    <name evidence="1" type="ORF">MSIMFB_05734</name>
</gene>
<protein>
    <submittedName>
        <fullName evidence="1">Uncharacterized protein</fullName>
    </submittedName>
</protein>
<proteinExistence type="predicted"/>
<dbReference type="Proteomes" id="UP000554965">
    <property type="component" value="Unassembled WGS sequence"/>
</dbReference>